<evidence type="ECO:0000313" key="4">
    <source>
        <dbReference type="Proteomes" id="UP000626844"/>
    </source>
</evidence>
<evidence type="ECO:0000256" key="2">
    <source>
        <dbReference type="ARBA" id="ARBA00022679"/>
    </source>
</evidence>
<dbReference type="PANTHER" id="PTHR12049:SF7">
    <property type="entry name" value="PROTEIN ARGININE METHYLTRANSFERASE NDUFAF7, MITOCHONDRIAL"/>
    <property type="match status" value="1"/>
</dbReference>
<dbReference type="Gene3D" id="3.40.50.12710">
    <property type="match status" value="1"/>
</dbReference>
<proteinExistence type="predicted"/>
<evidence type="ECO:0000313" key="3">
    <source>
        <dbReference type="EMBL" id="MBD1378874.1"/>
    </source>
</evidence>
<dbReference type="RefSeq" id="WP_191154965.1">
    <property type="nucleotide sequence ID" value="NZ_JACXAI010000001.1"/>
</dbReference>
<comment type="caution">
    <text evidence="3">The sequence shown here is derived from an EMBL/GenBank/DDBJ whole genome shotgun (WGS) entry which is preliminary data.</text>
</comment>
<keyword evidence="4" id="KW-1185">Reference proteome</keyword>
<dbReference type="EMBL" id="JACXAI010000001">
    <property type="protein sequence ID" value="MBD1378874.1"/>
    <property type="molecule type" value="Genomic_DNA"/>
</dbReference>
<evidence type="ECO:0000256" key="1">
    <source>
        <dbReference type="ARBA" id="ARBA00022603"/>
    </source>
</evidence>
<gene>
    <name evidence="3" type="ORF">IC621_01410</name>
</gene>
<dbReference type="GO" id="GO:0035243">
    <property type="term" value="F:protein-arginine omega-N symmetric methyltransferase activity"/>
    <property type="evidence" value="ECO:0007669"/>
    <property type="project" value="TreeGrafter"/>
</dbReference>
<organism evidence="3 4">
    <name type="scientific">Metabacillus arenae</name>
    <dbReference type="NCBI Taxonomy" id="2771434"/>
    <lineage>
        <taxon>Bacteria</taxon>
        <taxon>Bacillati</taxon>
        <taxon>Bacillota</taxon>
        <taxon>Bacilli</taxon>
        <taxon>Bacillales</taxon>
        <taxon>Bacillaceae</taxon>
        <taxon>Metabacillus</taxon>
    </lineage>
</organism>
<dbReference type="AlphaFoldDB" id="A0A926RZA9"/>
<reference evidence="3" key="1">
    <citation type="submission" date="2020-09" db="EMBL/GenBank/DDBJ databases">
        <title>A novel bacterium of genus Bacillus, isolated from South China Sea.</title>
        <authorList>
            <person name="Huang H."/>
            <person name="Mo K."/>
            <person name="Hu Y."/>
        </authorList>
    </citation>
    <scope>NUCLEOTIDE SEQUENCE</scope>
    <source>
        <strain evidence="3">IB182487</strain>
    </source>
</reference>
<accession>A0A926RZA9</accession>
<dbReference type="Pfam" id="PF02636">
    <property type="entry name" value="Methyltransf_28"/>
    <property type="match status" value="1"/>
</dbReference>
<dbReference type="GO" id="GO:0032259">
    <property type="term" value="P:methylation"/>
    <property type="evidence" value="ECO:0007669"/>
    <property type="project" value="UniProtKB-KW"/>
</dbReference>
<protein>
    <submittedName>
        <fullName evidence="3">SAM-dependent methyltransferase</fullName>
    </submittedName>
</protein>
<name>A0A926RZA9_9BACI</name>
<dbReference type="InterPro" id="IPR038375">
    <property type="entry name" value="NDUFAF7_sf"/>
</dbReference>
<keyword evidence="2" id="KW-0808">Transferase</keyword>
<sequence>MKPFVIEKIKEAGGYLPYGDYIELILYDKTYGYYQQTKKKIGREGDFYTSSYVSEVFAKVIARQFVQWVESGKLDANFCEIGSGEGRFLASFREECKRLSPEVSNRMCLYSVEKSTFHQKLLRKQFGQEITLLTKFQDLQSFNGFVFSNELFDAYPVDIIVKDSGSVYEVVVSSRNDELVENFIPLEKREIIDYLDWQEITLSDGQRFEVPIKMAADLERLNHQLNQAVIMTIDYGYTNKEWSLAQHQKGSLRGYSNHQLYADVLEKPFEMDVTTHIHLDAYQKKAEENGWKTVFSNKQEIFLIESGILDYLEQTTDPNPFSEINKRNRQIRSLITPGGISSHMHVFVHSKGIKHEMKLGAKINKKKS</sequence>
<keyword evidence="1 3" id="KW-0489">Methyltransferase</keyword>
<dbReference type="PANTHER" id="PTHR12049">
    <property type="entry name" value="PROTEIN ARGININE METHYLTRANSFERASE NDUFAF7, MITOCHONDRIAL"/>
    <property type="match status" value="1"/>
</dbReference>
<dbReference type="Proteomes" id="UP000626844">
    <property type="component" value="Unassembled WGS sequence"/>
</dbReference>
<dbReference type="InterPro" id="IPR029063">
    <property type="entry name" value="SAM-dependent_MTases_sf"/>
</dbReference>
<dbReference type="InterPro" id="IPR003788">
    <property type="entry name" value="NDUFAF7"/>
</dbReference>
<dbReference type="SUPFAM" id="SSF53335">
    <property type="entry name" value="S-adenosyl-L-methionine-dependent methyltransferases"/>
    <property type="match status" value="1"/>
</dbReference>